<dbReference type="PROSITE" id="PS50929">
    <property type="entry name" value="ABC_TM1F"/>
    <property type="match status" value="1"/>
</dbReference>
<evidence type="ECO:0000259" key="9">
    <source>
        <dbReference type="PROSITE" id="PS50929"/>
    </source>
</evidence>
<dbReference type="Gene3D" id="1.20.1560.10">
    <property type="entry name" value="ABC transporter type 1, transmembrane domain"/>
    <property type="match status" value="1"/>
</dbReference>
<feature type="transmembrane region" description="Helical" evidence="7">
    <location>
        <begin position="303"/>
        <end position="326"/>
    </location>
</feature>
<evidence type="ECO:0000256" key="5">
    <source>
        <dbReference type="ARBA" id="ARBA00022989"/>
    </source>
</evidence>
<dbReference type="GO" id="GO:0005524">
    <property type="term" value="F:ATP binding"/>
    <property type="evidence" value="ECO:0007669"/>
    <property type="project" value="UniProtKB-KW"/>
</dbReference>
<keyword evidence="6 7" id="KW-0472">Membrane</keyword>
<dbReference type="InterPro" id="IPR011527">
    <property type="entry name" value="ABC1_TM_dom"/>
</dbReference>
<evidence type="ECO:0000259" key="8">
    <source>
        <dbReference type="PROSITE" id="PS50893"/>
    </source>
</evidence>
<evidence type="ECO:0000313" key="10">
    <source>
        <dbReference type="EMBL" id="QJY47213.1"/>
    </source>
</evidence>
<dbReference type="InterPro" id="IPR036640">
    <property type="entry name" value="ABC1_TM_sf"/>
</dbReference>
<evidence type="ECO:0000313" key="11">
    <source>
        <dbReference type="Proteomes" id="UP000505377"/>
    </source>
</evidence>
<organism evidence="10 11">
    <name type="scientific">Pseudonocardia broussonetiae</name>
    <dbReference type="NCBI Taxonomy" id="2736640"/>
    <lineage>
        <taxon>Bacteria</taxon>
        <taxon>Bacillati</taxon>
        <taxon>Actinomycetota</taxon>
        <taxon>Actinomycetes</taxon>
        <taxon>Pseudonocardiales</taxon>
        <taxon>Pseudonocardiaceae</taxon>
        <taxon>Pseudonocardia</taxon>
    </lineage>
</organism>
<dbReference type="SUPFAM" id="SSF52540">
    <property type="entry name" value="P-loop containing nucleoside triphosphate hydrolases"/>
    <property type="match status" value="1"/>
</dbReference>
<evidence type="ECO:0000256" key="2">
    <source>
        <dbReference type="ARBA" id="ARBA00022692"/>
    </source>
</evidence>
<dbReference type="PANTHER" id="PTHR24221:SF646">
    <property type="entry name" value="HAEMOLYSIN SECRETION ATP-BINDING PROTEIN"/>
    <property type="match status" value="1"/>
</dbReference>
<dbReference type="PANTHER" id="PTHR24221">
    <property type="entry name" value="ATP-BINDING CASSETTE SUB-FAMILY B"/>
    <property type="match status" value="1"/>
</dbReference>
<dbReference type="SUPFAM" id="SSF90123">
    <property type="entry name" value="ABC transporter transmembrane region"/>
    <property type="match status" value="1"/>
</dbReference>
<dbReference type="InterPro" id="IPR039421">
    <property type="entry name" value="Type_1_exporter"/>
</dbReference>
<evidence type="ECO:0000256" key="6">
    <source>
        <dbReference type="ARBA" id="ARBA00023136"/>
    </source>
</evidence>
<protein>
    <submittedName>
        <fullName evidence="10">ABC transporter ATP-binding protein</fullName>
    </submittedName>
</protein>
<dbReference type="GO" id="GO:0016887">
    <property type="term" value="F:ATP hydrolysis activity"/>
    <property type="evidence" value="ECO:0007669"/>
    <property type="project" value="InterPro"/>
</dbReference>
<keyword evidence="5 7" id="KW-1133">Transmembrane helix</keyword>
<name>A0A6M6JJ93_9PSEU</name>
<dbReference type="GO" id="GO:0034040">
    <property type="term" value="F:ATPase-coupled lipid transmembrane transporter activity"/>
    <property type="evidence" value="ECO:0007669"/>
    <property type="project" value="TreeGrafter"/>
</dbReference>
<dbReference type="CDD" id="cd03228">
    <property type="entry name" value="ABCC_MRP_Like"/>
    <property type="match status" value="1"/>
</dbReference>
<evidence type="ECO:0000256" key="3">
    <source>
        <dbReference type="ARBA" id="ARBA00022741"/>
    </source>
</evidence>
<proteinExistence type="predicted"/>
<dbReference type="Gene3D" id="3.40.50.300">
    <property type="entry name" value="P-loop containing nucleotide triphosphate hydrolases"/>
    <property type="match status" value="1"/>
</dbReference>
<dbReference type="RefSeq" id="WP_172159566.1">
    <property type="nucleotide sequence ID" value="NZ_CP053564.1"/>
</dbReference>
<gene>
    <name evidence="10" type="ORF">HOP40_16520</name>
</gene>
<dbReference type="EMBL" id="CP053564">
    <property type="protein sequence ID" value="QJY47213.1"/>
    <property type="molecule type" value="Genomic_DNA"/>
</dbReference>
<dbReference type="InterPro" id="IPR027417">
    <property type="entry name" value="P-loop_NTPase"/>
</dbReference>
<sequence length="633" mass="66738">MVGVTTPLIGVEDVKTPAWAVGYENAAAAGLRTVARTTLRTSGLLVGWAWRASPRLTLLTGVVQLVAGAVTAFGLLATANVFTSLLEQGPTPERLLGALPGLALVVAAYALRGLLDSAVATVQAALVPLVERRAQDDLHAAVLGLDLVAFDDADFTELVDRVAEQSITRIRMGTNVTGDLLASLVSMLAAVVTAGLLHPLLPLAVLAAAAPQGWATLTSARAGYQTFVRTLSRVRRMGVTGHLITHRDNAAELRAFTAEPVLLAEHRRISGELAEEAVRLGHRRTRIQLAGRTLSGVGTAAGYALLGALVYVAAIPLALAGAAALAMRIAGQAVSSTVYESNQLVDAGYYIELYRTCLAGAAGRRRPPPTAVLRGDPEVVTLTDVAFRYPGAEEPAVDGVSVTMRRGEVIALVGENGSGKSTLAKLMVGLYVAERGRVDWDGVDLAHADPADVLSRVAVVLQEPVHWPTSAENNVRIGRLDRADDGDAARDAAARDSGADAVVAELPDGWPTVLSREFQAGRDLSGGQWQRMSVARGLYRDAPFVVADEPTAALDARAEHAVFATLHGRTGAGADRITVLVTHRLANVRYADRILVLDRGRLVESGRHDELIALGGVYQELFALQASAYTVDA</sequence>
<dbReference type="KEGG" id="pbro:HOP40_16520"/>
<keyword evidence="4 10" id="KW-0067">ATP-binding</keyword>
<dbReference type="PROSITE" id="PS50893">
    <property type="entry name" value="ABC_TRANSPORTER_2"/>
    <property type="match status" value="1"/>
</dbReference>
<keyword evidence="11" id="KW-1185">Reference proteome</keyword>
<feature type="domain" description="ABC transmembrane type-1" evidence="9">
    <location>
        <begin position="58"/>
        <end position="346"/>
    </location>
</feature>
<dbReference type="AlphaFoldDB" id="A0A6M6JJ93"/>
<feature type="transmembrane region" description="Helical" evidence="7">
    <location>
        <begin position="58"/>
        <end position="82"/>
    </location>
</feature>
<keyword evidence="3" id="KW-0547">Nucleotide-binding</keyword>
<evidence type="ECO:0000256" key="1">
    <source>
        <dbReference type="ARBA" id="ARBA00004651"/>
    </source>
</evidence>
<feature type="domain" description="ABC transporter" evidence="8">
    <location>
        <begin position="380"/>
        <end position="624"/>
    </location>
</feature>
<dbReference type="GO" id="GO:0005886">
    <property type="term" value="C:plasma membrane"/>
    <property type="evidence" value="ECO:0007669"/>
    <property type="project" value="UniProtKB-SubCell"/>
</dbReference>
<dbReference type="SMART" id="SM00382">
    <property type="entry name" value="AAA"/>
    <property type="match status" value="1"/>
</dbReference>
<dbReference type="GO" id="GO:0140359">
    <property type="term" value="F:ABC-type transporter activity"/>
    <property type="evidence" value="ECO:0007669"/>
    <property type="project" value="InterPro"/>
</dbReference>
<dbReference type="InterPro" id="IPR003439">
    <property type="entry name" value="ABC_transporter-like_ATP-bd"/>
</dbReference>
<dbReference type="Pfam" id="PF00005">
    <property type="entry name" value="ABC_tran"/>
    <property type="match status" value="1"/>
</dbReference>
<keyword evidence="2 7" id="KW-0812">Transmembrane</keyword>
<dbReference type="Proteomes" id="UP000505377">
    <property type="component" value="Chromosome"/>
</dbReference>
<feature type="transmembrane region" description="Helical" evidence="7">
    <location>
        <begin position="94"/>
        <end position="111"/>
    </location>
</feature>
<dbReference type="PROSITE" id="PS00211">
    <property type="entry name" value="ABC_TRANSPORTER_1"/>
    <property type="match status" value="1"/>
</dbReference>
<comment type="subcellular location">
    <subcellularLocation>
        <location evidence="1">Cell membrane</location>
        <topology evidence="1">Multi-pass membrane protein</topology>
    </subcellularLocation>
</comment>
<accession>A0A6M6JJ93</accession>
<evidence type="ECO:0000256" key="7">
    <source>
        <dbReference type="SAM" id="Phobius"/>
    </source>
</evidence>
<dbReference type="InterPro" id="IPR017871">
    <property type="entry name" value="ABC_transporter-like_CS"/>
</dbReference>
<dbReference type="InterPro" id="IPR003593">
    <property type="entry name" value="AAA+_ATPase"/>
</dbReference>
<feature type="transmembrane region" description="Helical" evidence="7">
    <location>
        <begin position="180"/>
        <end position="201"/>
    </location>
</feature>
<reference evidence="10 11" key="1">
    <citation type="submission" date="2020-05" db="EMBL/GenBank/DDBJ databases">
        <authorList>
            <person name="Mo P."/>
        </authorList>
    </citation>
    <scope>NUCLEOTIDE SEQUENCE [LARGE SCALE GENOMIC DNA]</scope>
    <source>
        <strain evidence="10 11">Gen01</strain>
    </source>
</reference>
<evidence type="ECO:0000256" key="4">
    <source>
        <dbReference type="ARBA" id="ARBA00022840"/>
    </source>
</evidence>